<organism evidence="1 2">
    <name type="scientific">Mycena maculata</name>
    <dbReference type="NCBI Taxonomy" id="230809"/>
    <lineage>
        <taxon>Eukaryota</taxon>
        <taxon>Fungi</taxon>
        <taxon>Dikarya</taxon>
        <taxon>Basidiomycota</taxon>
        <taxon>Agaricomycotina</taxon>
        <taxon>Agaricomycetes</taxon>
        <taxon>Agaricomycetidae</taxon>
        <taxon>Agaricales</taxon>
        <taxon>Marasmiineae</taxon>
        <taxon>Mycenaceae</taxon>
        <taxon>Mycena</taxon>
    </lineage>
</organism>
<reference evidence="1" key="1">
    <citation type="submission" date="2023-03" db="EMBL/GenBank/DDBJ databases">
        <title>Massive genome expansion in bonnet fungi (Mycena s.s.) driven by repeated elements and novel gene families across ecological guilds.</title>
        <authorList>
            <consortium name="Lawrence Berkeley National Laboratory"/>
            <person name="Harder C.B."/>
            <person name="Miyauchi S."/>
            <person name="Viragh M."/>
            <person name="Kuo A."/>
            <person name="Thoen E."/>
            <person name="Andreopoulos B."/>
            <person name="Lu D."/>
            <person name="Skrede I."/>
            <person name="Drula E."/>
            <person name="Henrissat B."/>
            <person name="Morin E."/>
            <person name="Kohler A."/>
            <person name="Barry K."/>
            <person name="LaButti K."/>
            <person name="Morin E."/>
            <person name="Salamov A."/>
            <person name="Lipzen A."/>
            <person name="Mereny Z."/>
            <person name="Hegedus B."/>
            <person name="Baldrian P."/>
            <person name="Stursova M."/>
            <person name="Weitz H."/>
            <person name="Taylor A."/>
            <person name="Grigoriev I.V."/>
            <person name="Nagy L.G."/>
            <person name="Martin F."/>
            <person name="Kauserud H."/>
        </authorList>
    </citation>
    <scope>NUCLEOTIDE SEQUENCE</scope>
    <source>
        <strain evidence="1">CBHHK188m</strain>
    </source>
</reference>
<gene>
    <name evidence="1" type="ORF">DFH07DRAFT_62359</name>
</gene>
<comment type="caution">
    <text evidence="1">The sequence shown here is derived from an EMBL/GenBank/DDBJ whole genome shotgun (WGS) entry which is preliminary data.</text>
</comment>
<dbReference type="Gene3D" id="1.20.1280.50">
    <property type="match status" value="1"/>
</dbReference>
<evidence type="ECO:0008006" key="3">
    <source>
        <dbReference type="Google" id="ProtNLM"/>
    </source>
</evidence>
<name>A0AAD7N0W9_9AGAR</name>
<accession>A0AAD7N0W9</accession>
<dbReference type="EMBL" id="JARJLG010000125">
    <property type="protein sequence ID" value="KAJ7740950.1"/>
    <property type="molecule type" value="Genomic_DNA"/>
</dbReference>
<dbReference type="AlphaFoldDB" id="A0AAD7N0W9"/>
<evidence type="ECO:0000313" key="2">
    <source>
        <dbReference type="Proteomes" id="UP001215280"/>
    </source>
</evidence>
<evidence type="ECO:0000313" key="1">
    <source>
        <dbReference type="EMBL" id="KAJ7740950.1"/>
    </source>
</evidence>
<protein>
    <recommendedName>
        <fullName evidence="3">F-box domain-containing protein</fullName>
    </recommendedName>
</protein>
<proteinExistence type="predicted"/>
<sequence length="428" mass="47944">MTQLCSPIQTAPTELLTEIFKLAMPTRAELKALGKVSLDTAPWVFGRVCARWRTIALDMPTLWTSIILAIPYGTAANIARSFPPALVREHLARSRTLPLDVLFTSKEEFPALTTEKVFAVIATAAARWEALEIESRQPLAFDQLRWNLKRLRRLCLCPSGLDRIPPPPCVRERDSTGALLWRDVDIGAFIPWTQLVEYTTTSDELANVDRLREAAASLVSCQFSVDILWTQRTPAVTEFSRLRKLTLTIRSTSFTSPPFLYSLSLPALEELYVEELGLGGLRPLLRRSGCSLKKLWFYGLLPRDDFVWIAENNPHIAELGMVQAGAGSGIDRIMNNLRVAAADAEPLLPALRALHILGTEPYFQSIFEMLESRMERGAPLQVLSMHLPREPKPRYAAMTARLKPLKDGGLEVQAMKKLPGGYDLVHFL</sequence>
<dbReference type="Proteomes" id="UP001215280">
    <property type="component" value="Unassembled WGS sequence"/>
</dbReference>
<keyword evidence="2" id="KW-1185">Reference proteome</keyword>